<dbReference type="InterPro" id="IPR000866">
    <property type="entry name" value="AhpC/TSA"/>
</dbReference>
<evidence type="ECO:0000259" key="5">
    <source>
        <dbReference type="PROSITE" id="PS51352"/>
    </source>
</evidence>
<dbReference type="InterPro" id="IPR002577">
    <property type="entry name" value="HTH_HxlR"/>
</dbReference>
<accession>A0ABY9ICC4</accession>
<keyword evidence="7" id="KW-1185">Reference proteome</keyword>
<dbReference type="SUPFAM" id="SSF46785">
    <property type="entry name" value="Winged helix' DNA-binding domain"/>
    <property type="match status" value="1"/>
</dbReference>
<dbReference type="PROSITE" id="PS51352">
    <property type="entry name" value="THIOREDOXIN_2"/>
    <property type="match status" value="1"/>
</dbReference>
<dbReference type="PANTHER" id="PTHR33204:SF18">
    <property type="entry name" value="TRANSCRIPTIONAL REGULATORY PROTEIN"/>
    <property type="match status" value="1"/>
</dbReference>
<dbReference type="InterPro" id="IPR036390">
    <property type="entry name" value="WH_DNA-bd_sf"/>
</dbReference>
<dbReference type="InterPro" id="IPR036388">
    <property type="entry name" value="WH-like_DNA-bd_sf"/>
</dbReference>
<dbReference type="PANTHER" id="PTHR33204">
    <property type="entry name" value="TRANSCRIPTIONAL REGULATOR, MARR FAMILY"/>
    <property type="match status" value="1"/>
</dbReference>
<organism evidence="6 7">
    <name type="scientific">Streptomyces laculatispora</name>
    <dbReference type="NCBI Taxonomy" id="887464"/>
    <lineage>
        <taxon>Bacteria</taxon>
        <taxon>Bacillati</taxon>
        <taxon>Actinomycetota</taxon>
        <taxon>Actinomycetes</taxon>
        <taxon>Kitasatosporales</taxon>
        <taxon>Streptomycetaceae</taxon>
        <taxon>Streptomyces</taxon>
    </lineage>
</organism>
<dbReference type="EMBL" id="CP120992">
    <property type="protein sequence ID" value="WLQ43753.1"/>
    <property type="molecule type" value="Genomic_DNA"/>
</dbReference>
<evidence type="ECO:0000313" key="7">
    <source>
        <dbReference type="Proteomes" id="UP001229952"/>
    </source>
</evidence>
<keyword evidence="1" id="KW-0805">Transcription regulation</keyword>
<dbReference type="InterPro" id="IPR013766">
    <property type="entry name" value="Thioredoxin_domain"/>
</dbReference>
<dbReference type="Pfam" id="PF00578">
    <property type="entry name" value="AhpC-TSA"/>
    <property type="match status" value="1"/>
</dbReference>
<feature type="domain" description="Thioredoxin" evidence="5">
    <location>
        <begin position="127"/>
        <end position="293"/>
    </location>
</feature>
<dbReference type="Gene3D" id="1.10.10.10">
    <property type="entry name" value="Winged helix-like DNA-binding domain superfamily/Winged helix DNA-binding domain"/>
    <property type="match status" value="1"/>
</dbReference>
<dbReference type="PROSITE" id="PS51118">
    <property type="entry name" value="HTH_HXLR"/>
    <property type="match status" value="1"/>
</dbReference>
<sequence length="301" mass="32709">MPQRTSLADADCAIAQALDVVGDWWTLLIVRDAARGVHRFDALQHELGVSRKVLTERLRLLVDADVLSREPYQERPARYEYRLTPRGRALLPVLIALQDWGDAWVTGDGTTMATAQESSHEAARVHALVGTRVPELSLPFHTGGEHDPVAAGTPYTVLYFFPGAYARQESYPPDWAGIPGARGCTLESCTYRDQLAEFTAAGAAVHGVSTQRPDEQRAFAEAERLRFPLLSDAGLELTAALRLPTFRAAGISRLKRLTLVVDRDRTVREALYPITDIEQSVRAALAVVRAAAGAGTAGAAG</sequence>
<dbReference type="InterPro" id="IPR036249">
    <property type="entry name" value="Thioredoxin-like_sf"/>
</dbReference>
<dbReference type="Gene3D" id="3.40.30.10">
    <property type="entry name" value="Glutaredoxin"/>
    <property type="match status" value="1"/>
</dbReference>
<proteinExistence type="predicted"/>
<evidence type="ECO:0000256" key="2">
    <source>
        <dbReference type="ARBA" id="ARBA00023125"/>
    </source>
</evidence>
<protein>
    <submittedName>
        <fullName evidence="6">Winged helix-turn-helix transcriptional regulator</fullName>
    </submittedName>
</protein>
<name>A0ABY9ICC4_9ACTN</name>
<evidence type="ECO:0000256" key="3">
    <source>
        <dbReference type="ARBA" id="ARBA00023163"/>
    </source>
</evidence>
<dbReference type="RefSeq" id="WP_306091201.1">
    <property type="nucleotide sequence ID" value="NZ_CP120992.1"/>
</dbReference>
<reference evidence="6 7" key="1">
    <citation type="submission" date="2023-03" db="EMBL/GenBank/DDBJ databases">
        <title>Isolation and description of six Streptomyces strains from soil environments, able to metabolize different microbial glucans.</title>
        <authorList>
            <person name="Widen T."/>
            <person name="Larsbrink J."/>
        </authorList>
    </citation>
    <scope>NUCLEOTIDE SEQUENCE [LARGE SCALE GENOMIC DNA]</scope>
    <source>
        <strain evidence="6 7">Mut2</strain>
    </source>
</reference>
<dbReference type="Pfam" id="PF01638">
    <property type="entry name" value="HxlR"/>
    <property type="match status" value="1"/>
</dbReference>
<dbReference type="SUPFAM" id="SSF52833">
    <property type="entry name" value="Thioredoxin-like"/>
    <property type="match status" value="1"/>
</dbReference>
<keyword evidence="3" id="KW-0804">Transcription</keyword>
<evidence type="ECO:0000313" key="6">
    <source>
        <dbReference type="EMBL" id="WLQ43753.1"/>
    </source>
</evidence>
<dbReference type="Proteomes" id="UP001229952">
    <property type="component" value="Chromosome"/>
</dbReference>
<feature type="domain" description="HTH hxlR-type" evidence="4">
    <location>
        <begin position="12"/>
        <end position="109"/>
    </location>
</feature>
<dbReference type="CDD" id="cd03017">
    <property type="entry name" value="PRX_BCP"/>
    <property type="match status" value="1"/>
</dbReference>
<evidence type="ECO:0000259" key="4">
    <source>
        <dbReference type="PROSITE" id="PS51118"/>
    </source>
</evidence>
<evidence type="ECO:0000256" key="1">
    <source>
        <dbReference type="ARBA" id="ARBA00023015"/>
    </source>
</evidence>
<gene>
    <name evidence="6" type="ORF">P8A22_29825</name>
</gene>
<keyword evidence="2" id="KW-0238">DNA-binding</keyword>